<sequence>MLIEKVIINTSPLIVLFKSELIDLLPRLFTEIWVPEAVWCEVVEAGKTDAASKQLPTVSWVKRVSVATISPRISSWGLDAGESEVLSLTLENPDYRAIIDDAAARRVARTLEIPVLGTVGILLLAKKRGLIPSVTIPIQALRDAGLWLADEFVQSLLRQTGEL</sequence>
<dbReference type="OrthoDB" id="556724at2"/>
<dbReference type="Pfam" id="PF11848">
    <property type="entry name" value="DUF3368"/>
    <property type="match status" value="1"/>
</dbReference>
<organism evidence="1 2">
    <name type="scientific">Limnoraphis robusta CS-951</name>
    <dbReference type="NCBI Taxonomy" id="1637645"/>
    <lineage>
        <taxon>Bacteria</taxon>
        <taxon>Bacillati</taxon>
        <taxon>Cyanobacteriota</taxon>
        <taxon>Cyanophyceae</taxon>
        <taxon>Oscillatoriophycideae</taxon>
        <taxon>Oscillatoriales</taxon>
        <taxon>Sirenicapillariaceae</taxon>
        <taxon>Limnoraphis</taxon>
    </lineage>
</organism>
<reference evidence="1 2" key="1">
    <citation type="submission" date="2015-06" db="EMBL/GenBank/DDBJ databases">
        <title>Draft genome assembly of filamentous brackish cyanobacterium Limnoraphis robusta strain CS-951.</title>
        <authorList>
            <person name="Willis A."/>
            <person name="Parks M."/>
            <person name="Burford M.A."/>
        </authorList>
    </citation>
    <scope>NUCLEOTIDE SEQUENCE [LARGE SCALE GENOMIC DNA]</scope>
    <source>
        <strain evidence="1 2">CS-951</strain>
    </source>
</reference>
<dbReference type="InterPro" id="IPR021799">
    <property type="entry name" value="PIN-like_prokaryotic"/>
</dbReference>
<dbReference type="Proteomes" id="UP000033607">
    <property type="component" value="Unassembled WGS sequence"/>
</dbReference>
<gene>
    <name evidence="1" type="ORF">WN50_11520</name>
</gene>
<evidence type="ECO:0000313" key="1">
    <source>
        <dbReference type="EMBL" id="KKD37955.1"/>
    </source>
</evidence>
<dbReference type="AlphaFoldDB" id="A0A0F5YIC9"/>
<comment type="caution">
    <text evidence="1">The sequence shown here is derived from an EMBL/GenBank/DDBJ whole genome shotgun (WGS) entry which is preliminary data.</text>
</comment>
<dbReference type="PATRIC" id="fig|1637645.4.peg.2672"/>
<dbReference type="PANTHER" id="PTHR39550:SF1">
    <property type="entry name" value="SLL0658 PROTEIN"/>
    <property type="match status" value="1"/>
</dbReference>
<protein>
    <submittedName>
        <fullName evidence="1">Twitching motility protein PilT</fullName>
    </submittedName>
</protein>
<proteinExistence type="predicted"/>
<accession>A0A0F5YIC9</accession>
<evidence type="ECO:0000313" key="2">
    <source>
        <dbReference type="Proteomes" id="UP000033607"/>
    </source>
</evidence>
<dbReference type="EMBL" id="LATL02000133">
    <property type="protein sequence ID" value="KKD37955.1"/>
    <property type="molecule type" value="Genomic_DNA"/>
</dbReference>
<dbReference type="RefSeq" id="WP_046278688.1">
    <property type="nucleotide sequence ID" value="NZ_LATL02000133.1"/>
</dbReference>
<dbReference type="PANTHER" id="PTHR39550">
    <property type="entry name" value="SLL0658 PROTEIN"/>
    <property type="match status" value="1"/>
</dbReference>
<name>A0A0F5YIC9_9CYAN</name>